<gene>
    <name evidence="2" type="ORF">DX912_02655</name>
</gene>
<dbReference type="InterPro" id="IPR037401">
    <property type="entry name" value="SnoaL-like"/>
</dbReference>
<organism evidence="2 3">
    <name type="scientific">Lysobacter soli</name>
    <dbReference type="NCBI Taxonomy" id="453783"/>
    <lineage>
        <taxon>Bacteria</taxon>
        <taxon>Pseudomonadati</taxon>
        <taxon>Pseudomonadota</taxon>
        <taxon>Gammaproteobacteria</taxon>
        <taxon>Lysobacterales</taxon>
        <taxon>Lysobacteraceae</taxon>
        <taxon>Lysobacter</taxon>
    </lineage>
</organism>
<evidence type="ECO:0000313" key="2">
    <source>
        <dbReference type="EMBL" id="RDY69659.1"/>
    </source>
</evidence>
<protein>
    <submittedName>
        <fullName evidence="2">DUF4440 domain-containing protein</fullName>
    </submittedName>
</protein>
<name>A0A3D8VJW0_9GAMM</name>
<accession>A0A3D8VJW0</accession>
<comment type="caution">
    <text evidence="2">The sequence shown here is derived from an EMBL/GenBank/DDBJ whole genome shotgun (WGS) entry which is preliminary data.</text>
</comment>
<dbReference type="RefSeq" id="WP_115840877.1">
    <property type="nucleotide sequence ID" value="NZ_CP183976.1"/>
</dbReference>
<dbReference type="InterPro" id="IPR032710">
    <property type="entry name" value="NTF2-like_dom_sf"/>
</dbReference>
<evidence type="ECO:0000259" key="1">
    <source>
        <dbReference type="Pfam" id="PF13474"/>
    </source>
</evidence>
<keyword evidence="3" id="KW-1185">Reference proteome</keyword>
<dbReference type="Pfam" id="PF13474">
    <property type="entry name" value="SnoaL_3"/>
    <property type="match status" value="1"/>
</dbReference>
<evidence type="ECO:0000313" key="3">
    <source>
        <dbReference type="Proteomes" id="UP000256829"/>
    </source>
</evidence>
<dbReference type="Proteomes" id="UP000256829">
    <property type="component" value="Unassembled WGS sequence"/>
</dbReference>
<dbReference type="AlphaFoldDB" id="A0A3D8VJW0"/>
<dbReference type="EMBL" id="QTJR01000001">
    <property type="protein sequence ID" value="RDY69659.1"/>
    <property type="molecule type" value="Genomic_DNA"/>
</dbReference>
<feature type="domain" description="SnoaL-like" evidence="1">
    <location>
        <begin position="9"/>
        <end position="132"/>
    </location>
</feature>
<sequence length="144" mass="16277">MNLANDVFRQFLDGYRDAALAKDVEAFVAPYADDVHVFDMWNDWSMQGLASWRRMAQTWFGSLGDERVQVEFDDVASFVADDMVCGHATVTYTALAIDGSKLRSLSNRMTAVLQRRDGVWRVVHEHTSAPIEHTSLKAILQRPA</sequence>
<dbReference type="SUPFAM" id="SSF54427">
    <property type="entry name" value="NTF2-like"/>
    <property type="match status" value="1"/>
</dbReference>
<dbReference type="Gene3D" id="3.10.450.50">
    <property type="match status" value="1"/>
</dbReference>
<reference evidence="2 3" key="1">
    <citation type="submission" date="2018-08" db="EMBL/GenBank/DDBJ databases">
        <title>Lysobacter soli KCTC 22011, whole genome shotgun sequence.</title>
        <authorList>
            <person name="Zhang X."/>
            <person name="Feng G."/>
            <person name="Zhu H."/>
        </authorList>
    </citation>
    <scope>NUCLEOTIDE SEQUENCE [LARGE SCALE GENOMIC DNA]</scope>
    <source>
        <strain evidence="2 3">KCTC 22011</strain>
    </source>
</reference>
<proteinExistence type="predicted"/>